<keyword evidence="1" id="KW-0175">Coiled coil</keyword>
<comment type="caution">
    <text evidence="3">The sequence shown here is derived from an EMBL/GenBank/DDBJ whole genome shotgun (WGS) entry which is preliminary data.</text>
</comment>
<feature type="coiled-coil region" evidence="1">
    <location>
        <begin position="377"/>
        <end position="453"/>
    </location>
</feature>
<sequence>MQVVSLLENMKQELVAEGEQEQQNFDKFNCYCQSQRESLSAELSAAEKRLPSLLSETEALEASAVSLEAELKKDSKDRKEATEGAEEVRELREKTSQESRGRLQALSKNLQALDSAIGLLRQGASFLQMPTLELEEVVETHLKPEDRHHGFDRLEVVLSAVGRADTRSPEFFGGFQRGFSYDESGFGDPRVTASGLAWVRWEKWKDQLQQDYDEAKAAQNLATRDFAALMRSKTGEGRSLQEQLGKKSQRLGDLKLRLVETRKDAAEVKKLKMENYKLLSDLTESCDRQAAAWKQRWAVRGDELAAVSEALEEVTAFQTALVQEAVSFLQLPALANAAAQKLAGLGSVHPRTQFIMLALKGKKIGTDEVMRMIDKMVENLEEEKTSEAKKKQNCRGEYRLVASREGSLQSKQQQAEESLRDVQELFLQMEDDLKRMDGSIQELDNSVEKATELRNAERLSHSELKSHSLETQEMLESATKRLERTFRKRDDGSFLEEVSSRFHHRHRVTDADSDTSARLGSKSRALGVIGLLQRILEDAKLELKETEMAERRAEAEYQGFLKDAAAKRSEEKFALVQKRSQKATLAAELQNSKVLHATTKKEELANQEYRLAVDKDCEWLLKSWKDRVDARDREVEALRQAKATLTASSQELSLASLVVISGAMASFGAAPKTKTRCQLATCVVLVCEKKRCEPSWMQLAWVVKKLSMVDVMCMGVLVVTLCFSMYRKYVLVEMGLGQWLLVGAEVIHYFLYYTVKGVIEVTEKVDLGNTVKGDEETDISSDESNESSSDSEAGGDSPVSQMRCGRETPTDRPRLGLLSACRPVTVLSMVTHLKVHSLRHFLASVPEAAMESAWSSLLEGLESGRLCRVLPILLKEVELHQTLAAVMSLVKPNNLIEILSRVPPGHLRAVCKASPESMVQLLSHTEPDKVREMVIPMLLEPQTVIDGSLVPVLAKVQDPTRLAKIINLVDKEVLLHLLRHVDGEHLATLVNAFENDKDFEAEGAVIRLLQEASKDYKLLQEKVAPLMRDVARVVCGVQPPKLLAVLRQVDCNSVLTLMASANEDLVVQILAGPLDSIATKTAPGVAEVMNELSAFMSVMVEGADQVFEVVKSRTSSEIEAVSNQVVDAEKVCGG</sequence>
<dbReference type="EMBL" id="CAMXCT030000185">
    <property type="protein sequence ID" value="CAL4762484.1"/>
    <property type="molecule type" value="Genomic_DNA"/>
</dbReference>
<evidence type="ECO:0000313" key="3">
    <source>
        <dbReference type="EMBL" id="CAI3975172.1"/>
    </source>
</evidence>
<feature type="region of interest" description="Disordered" evidence="2">
    <location>
        <begin position="772"/>
        <end position="811"/>
    </location>
</feature>
<dbReference type="EMBL" id="CAMXCT020000185">
    <property type="protein sequence ID" value="CAL1128547.1"/>
    <property type="molecule type" value="Genomic_DNA"/>
</dbReference>
<evidence type="ECO:0000313" key="5">
    <source>
        <dbReference type="Proteomes" id="UP001152797"/>
    </source>
</evidence>
<name>A0A9P1FIH6_9DINO</name>
<feature type="compositionally biased region" description="Low complexity" evidence="2">
    <location>
        <begin position="786"/>
        <end position="797"/>
    </location>
</feature>
<proteinExistence type="predicted"/>
<feature type="region of interest" description="Disordered" evidence="2">
    <location>
        <begin position="73"/>
        <end position="100"/>
    </location>
</feature>
<evidence type="ECO:0000313" key="4">
    <source>
        <dbReference type="EMBL" id="CAL1128547.1"/>
    </source>
</evidence>
<reference evidence="4" key="2">
    <citation type="submission" date="2024-04" db="EMBL/GenBank/DDBJ databases">
        <authorList>
            <person name="Chen Y."/>
            <person name="Shah S."/>
            <person name="Dougan E. K."/>
            <person name="Thang M."/>
            <person name="Chan C."/>
        </authorList>
    </citation>
    <scope>NUCLEOTIDE SEQUENCE [LARGE SCALE GENOMIC DNA]</scope>
</reference>
<keyword evidence="5" id="KW-1185">Reference proteome</keyword>
<evidence type="ECO:0000256" key="2">
    <source>
        <dbReference type="SAM" id="MobiDB-lite"/>
    </source>
</evidence>
<dbReference type="Proteomes" id="UP001152797">
    <property type="component" value="Unassembled WGS sequence"/>
</dbReference>
<feature type="coiled-coil region" evidence="1">
    <location>
        <begin position="529"/>
        <end position="556"/>
    </location>
</feature>
<feature type="compositionally biased region" description="Acidic residues" evidence="2">
    <location>
        <begin position="775"/>
        <end position="785"/>
    </location>
</feature>
<dbReference type="AlphaFoldDB" id="A0A9P1FIH6"/>
<reference evidence="3" key="1">
    <citation type="submission" date="2022-10" db="EMBL/GenBank/DDBJ databases">
        <authorList>
            <person name="Chen Y."/>
            <person name="Dougan E. K."/>
            <person name="Chan C."/>
            <person name="Rhodes N."/>
            <person name="Thang M."/>
        </authorList>
    </citation>
    <scope>NUCLEOTIDE SEQUENCE</scope>
</reference>
<protein>
    <submittedName>
        <fullName evidence="3">Uncharacterized protein</fullName>
    </submittedName>
</protein>
<dbReference type="EMBL" id="CAMXCT010000185">
    <property type="protein sequence ID" value="CAI3975172.1"/>
    <property type="molecule type" value="Genomic_DNA"/>
</dbReference>
<accession>A0A9P1FIH6</accession>
<evidence type="ECO:0000256" key="1">
    <source>
        <dbReference type="SAM" id="Coils"/>
    </source>
</evidence>
<organism evidence="3">
    <name type="scientific">Cladocopium goreaui</name>
    <dbReference type="NCBI Taxonomy" id="2562237"/>
    <lineage>
        <taxon>Eukaryota</taxon>
        <taxon>Sar</taxon>
        <taxon>Alveolata</taxon>
        <taxon>Dinophyceae</taxon>
        <taxon>Suessiales</taxon>
        <taxon>Symbiodiniaceae</taxon>
        <taxon>Cladocopium</taxon>
    </lineage>
</organism>
<gene>
    <name evidence="3" type="ORF">C1SCF055_LOCUS3525</name>
</gene>